<comment type="pathway">
    <text evidence="1">Cofactor biosynthesis; (R)-pantothenate biosynthesis; (R)-pantothenate from (R)-pantoate and beta-alanine: step 1/1.</text>
</comment>
<dbReference type="AlphaFoldDB" id="A0A3B0RPA5"/>
<dbReference type="UniPathway" id="UPA00028">
    <property type="reaction ID" value="UER00005"/>
</dbReference>
<evidence type="ECO:0000256" key="6">
    <source>
        <dbReference type="ARBA" id="ARBA00022741"/>
    </source>
</evidence>
<dbReference type="Gene3D" id="3.30.1300.10">
    <property type="entry name" value="Pantoate-beta-alanine ligase, C-terminal domain"/>
    <property type="match status" value="1"/>
</dbReference>
<dbReference type="CDD" id="cd00560">
    <property type="entry name" value="PanC"/>
    <property type="match status" value="1"/>
</dbReference>
<dbReference type="HAMAP" id="MF_00158">
    <property type="entry name" value="PanC"/>
    <property type="match status" value="1"/>
</dbReference>
<dbReference type="Gene3D" id="3.40.50.620">
    <property type="entry name" value="HUPs"/>
    <property type="match status" value="1"/>
</dbReference>
<protein>
    <recommendedName>
        <fullName evidence="3">pantoate--beta-alanine ligase (AMP-forming)</fullName>
        <ecNumber evidence="3">6.3.2.1</ecNumber>
    </recommendedName>
</protein>
<proteinExistence type="inferred from homology"/>
<evidence type="ECO:0000313" key="9">
    <source>
        <dbReference type="EMBL" id="VAV90078.1"/>
    </source>
</evidence>
<evidence type="ECO:0000256" key="5">
    <source>
        <dbReference type="ARBA" id="ARBA00022655"/>
    </source>
</evidence>
<evidence type="ECO:0000256" key="1">
    <source>
        <dbReference type="ARBA" id="ARBA00004990"/>
    </source>
</evidence>
<comment type="similarity">
    <text evidence="2">Belongs to the pantothenate synthetase family.</text>
</comment>
<keyword evidence="6" id="KW-0547">Nucleotide-binding</keyword>
<dbReference type="InterPro" id="IPR014729">
    <property type="entry name" value="Rossmann-like_a/b/a_fold"/>
</dbReference>
<dbReference type="EMBL" id="UOEI01000029">
    <property type="protein sequence ID" value="VAV90078.1"/>
    <property type="molecule type" value="Genomic_DNA"/>
</dbReference>
<dbReference type="GO" id="GO:0005829">
    <property type="term" value="C:cytosol"/>
    <property type="evidence" value="ECO:0007669"/>
    <property type="project" value="TreeGrafter"/>
</dbReference>
<name>A0A3B0RPA5_9ZZZZ</name>
<organism evidence="9">
    <name type="scientific">hydrothermal vent metagenome</name>
    <dbReference type="NCBI Taxonomy" id="652676"/>
    <lineage>
        <taxon>unclassified sequences</taxon>
        <taxon>metagenomes</taxon>
        <taxon>ecological metagenomes</taxon>
    </lineage>
</organism>
<dbReference type="InterPro" id="IPR042176">
    <property type="entry name" value="Pantoate_ligase_C"/>
</dbReference>
<accession>A0A3B0RPA5</accession>
<evidence type="ECO:0000256" key="8">
    <source>
        <dbReference type="ARBA" id="ARBA00048258"/>
    </source>
</evidence>
<keyword evidence="7" id="KW-0067">ATP-binding</keyword>
<dbReference type="Pfam" id="PF02569">
    <property type="entry name" value="Pantoate_ligase"/>
    <property type="match status" value="1"/>
</dbReference>
<dbReference type="NCBIfam" id="TIGR00125">
    <property type="entry name" value="cyt_tran_rel"/>
    <property type="match status" value="1"/>
</dbReference>
<evidence type="ECO:0000256" key="2">
    <source>
        <dbReference type="ARBA" id="ARBA00009256"/>
    </source>
</evidence>
<comment type="catalytic activity">
    <reaction evidence="8">
        <text>(R)-pantoate + beta-alanine + ATP = (R)-pantothenate + AMP + diphosphate + H(+)</text>
        <dbReference type="Rhea" id="RHEA:10912"/>
        <dbReference type="ChEBI" id="CHEBI:15378"/>
        <dbReference type="ChEBI" id="CHEBI:15980"/>
        <dbReference type="ChEBI" id="CHEBI:29032"/>
        <dbReference type="ChEBI" id="CHEBI:30616"/>
        <dbReference type="ChEBI" id="CHEBI:33019"/>
        <dbReference type="ChEBI" id="CHEBI:57966"/>
        <dbReference type="ChEBI" id="CHEBI:456215"/>
        <dbReference type="EC" id="6.3.2.1"/>
    </reaction>
</comment>
<gene>
    <name evidence="9" type="ORF">MNBD_ACTINO01-234</name>
</gene>
<dbReference type="PANTHER" id="PTHR21299:SF1">
    <property type="entry name" value="PANTOATE--BETA-ALANINE LIGASE"/>
    <property type="match status" value="1"/>
</dbReference>
<dbReference type="GO" id="GO:0004592">
    <property type="term" value="F:pantoate-beta-alanine ligase activity"/>
    <property type="evidence" value="ECO:0007669"/>
    <property type="project" value="UniProtKB-EC"/>
</dbReference>
<keyword evidence="5" id="KW-0566">Pantothenate biosynthesis</keyword>
<evidence type="ECO:0000256" key="4">
    <source>
        <dbReference type="ARBA" id="ARBA00022598"/>
    </source>
</evidence>
<dbReference type="InterPro" id="IPR003721">
    <property type="entry name" value="Pantoate_ligase"/>
</dbReference>
<dbReference type="GO" id="GO:0005524">
    <property type="term" value="F:ATP binding"/>
    <property type="evidence" value="ECO:0007669"/>
    <property type="project" value="UniProtKB-KW"/>
</dbReference>
<evidence type="ECO:0000256" key="3">
    <source>
        <dbReference type="ARBA" id="ARBA00012219"/>
    </source>
</evidence>
<dbReference type="SUPFAM" id="SSF52374">
    <property type="entry name" value="Nucleotidylyl transferase"/>
    <property type="match status" value="1"/>
</dbReference>
<reference evidence="9" key="1">
    <citation type="submission" date="2018-06" db="EMBL/GenBank/DDBJ databases">
        <authorList>
            <person name="Zhirakovskaya E."/>
        </authorList>
    </citation>
    <scope>NUCLEOTIDE SEQUENCE</scope>
</reference>
<dbReference type="PANTHER" id="PTHR21299">
    <property type="entry name" value="CYTIDYLATE KINASE/PANTOATE-BETA-ALANINE LIGASE"/>
    <property type="match status" value="1"/>
</dbReference>
<sequence length="300" mass="32261">MKVLRTFSDVRELTHGSIGLVPTMGYLHEGHLALIDEAAEQCDTVVVSVFVNPLQFDDAADLDTYPDDLERDMELASRHGADLIFAPDVTEMYPARQRTTVTVAEVADAMEGEHRRDHFVGVATVVAKLFSGVLPDVAYFGRKDAQQLAVVTTMARELSMPVEVVGLATVREMDGLALSSRNTRLTRTERRDALTLSQGLFAAARRFTEGERRSAPLESAVRDIVVGSAGVELEYVTVANASTAEPIDTVAGSAFLALAARVGSVRLIDNVFIDGSTGTVDTGVRLEGPSIVYGGDDPCC</sequence>
<dbReference type="EC" id="6.3.2.1" evidence="3"/>
<dbReference type="InterPro" id="IPR004821">
    <property type="entry name" value="Cyt_trans-like"/>
</dbReference>
<dbReference type="NCBIfam" id="TIGR00018">
    <property type="entry name" value="panC"/>
    <property type="match status" value="1"/>
</dbReference>
<keyword evidence="4 9" id="KW-0436">Ligase</keyword>
<dbReference type="GO" id="GO:0015940">
    <property type="term" value="P:pantothenate biosynthetic process"/>
    <property type="evidence" value="ECO:0007669"/>
    <property type="project" value="UniProtKB-UniPathway"/>
</dbReference>
<evidence type="ECO:0000256" key="7">
    <source>
        <dbReference type="ARBA" id="ARBA00022840"/>
    </source>
</evidence>